<dbReference type="InterPro" id="IPR009060">
    <property type="entry name" value="UBA-like_sf"/>
</dbReference>
<evidence type="ECO:0000259" key="3">
    <source>
        <dbReference type="Pfam" id="PF14242"/>
    </source>
</evidence>
<dbReference type="STRING" id="1794912.AXX12_02525"/>
<name>A0A154BT08_ANASB</name>
<keyword evidence="5" id="KW-1185">Reference proteome</keyword>
<proteinExistence type="predicted"/>
<feature type="region of interest" description="Disordered" evidence="1">
    <location>
        <begin position="123"/>
        <end position="149"/>
    </location>
</feature>
<dbReference type="SUPFAM" id="SSF46934">
    <property type="entry name" value="UBA-like"/>
    <property type="match status" value="1"/>
</dbReference>
<comment type="caution">
    <text evidence="4">The sequence shown here is derived from an EMBL/GenBank/DDBJ whole genome shotgun (WGS) entry which is preliminary data.</text>
</comment>
<evidence type="ECO:0000313" key="4">
    <source>
        <dbReference type="EMBL" id="KYZ77037.1"/>
    </source>
</evidence>
<keyword evidence="2" id="KW-1133">Transmembrane helix</keyword>
<sequence length="149" mass="16843">MEEITLEKLDILRERTGVTYSEAKSVLERHNGNVIEALVDLENVKKSSWTEEFSVRSGEVVEKVKEYIREGNVTMIRVKHEDRTLVEIPVTFGAIGAVVLPQLAALGVLVAVFKRCTIEVVRKDDEAAETDQPDREQDDSDNPRLPRPQ</sequence>
<dbReference type="OrthoDB" id="129626at2"/>
<organism evidence="4 5">
    <name type="scientific">Anaerosporomusa subterranea</name>
    <dbReference type="NCBI Taxonomy" id="1794912"/>
    <lineage>
        <taxon>Bacteria</taxon>
        <taxon>Bacillati</taxon>
        <taxon>Bacillota</taxon>
        <taxon>Negativicutes</taxon>
        <taxon>Acetonemataceae</taxon>
        <taxon>Anaerosporomusa</taxon>
    </lineage>
</organism>
<protein>
    <submittedName>
        <fullName evidence="4">Ubiquitin</fullName>
    </submittedName>
</protein>
<feature type="transmembrane region" description="Helical" evidence="2">
    <location>
        <begin position="90"/>
        <end position="113"/>
    </location>
</feature>
<feature type="compositionally biased region" description="Acidic residues" evidence="1">
    <location>
        <begin position="126"/>
        <end position="140"/>
    </location>
</feature>
<accession>A0A154BT08</accession>
<gene>
    <name evidence="4" type="ORF">AXX12_02525</name>
</gene>
<dbReference type="EMBL" id="LSGP01000013">
    <property type="protein sequence ID" value="KYZ77037.1"/>
    <property type="molecule type" value="Genomic_DNA"/>
</dbReference>
<feature type="domain" description="DUF4342" evidence="3">
    <location>
        <begin position="47"/>
        <end position="122"/>
    </location>
</feature>
<evidence type="ECO:0000256" key="1">
    <source>
        <dbReference type="SAM" id="MobiDB-lite"/>
    </source>
</evidence>
<keyword evidence="2" id="KW-0472">Membrane</keyword>
<evidence type="ECO:0000313" key="5">
    <source>
        <dbReference type="Proteomes" id="UP000076268"/>
    </source>
</evidence>
<keyword evidence="2" id="KW-0812">Transmembrane</keyword>
<dbReference type="AlphaFoldDB" id="A0A154BT08"/>
<dbReference type="Pfam" id="PF14242">
    <property type="entry name" value="DUF4342"/>
    <property type="match status" value="1"/>
</dbReference>
<dbReference type="CDD" id="cd14360">
    <property type="entry name" value="UBA_NAC_like_bac"/>
    <property type="match status" value="1"/>
</dbReference>
<evidence type="ECO:0000256" key="2">
    <source>
        <dbReference type="SAM" id="Phobius"/>
    </source>
</evidence>
<dbReference type="Proteomes" id="UP000076268">
    <property type="component" value="Unassembled WGS sequence"/>
</dbReference>
<dbReference type="InterPro" id="IPR025642">
    <property type="entry name" value="DUF4342"/>
</dbReference>
<reference evidence="4 5" key="1">
    <citation type="submission" date="2016-02" db="EMBL/GenBank/DDBJ databases">
        <title>Anaerosporomusa subterraneum gen. nov., sp. nov., a spore-forming obligate anaerobe isolated from saprolite.</title>
        <authorList>
            <person name="Choi J.K."/>
            <person name="Shah M."/>
            <person name="Yee N."/>
        </authorList>
    </citation>
    <scope>NUCLEOTIDE SEQUENCE [LARGE SCALE GENOMIC DNA]</scope>
    <source>
        <strain evidence="4 5">RU4</strain>
    </source>
</reference>
<dbReference type="Gene3D" id="1.10.8.10">
    <property type="entry name" value="DNA helicase RuvA subunit, C-terminal domain"/>
    <property type="match status" value="1"/>
</dbReference>